<dbReference type="FunFam" id="1.10.150.250:FF:000004">
    <property type="entry name" value="Succinate dehydrogenase assembly factor 2, mitochondrial"/>
    <property type="match status" value="1"/>
</dbReference>
<dbReference type="GO" id="GO:0006121">
    <property type="term" value="P:mitochondrial electron transport, succinate to ubiquinone"/>
    <property type="evidence" value="ECO:0007669"/>
    <property type="project" value="TreeGrafter"/>
</dbReference>
<keyword evidence="1" id="KW-0496">Mitochondrion</keyword>
<proteinExistence type="predicted"/>
<organism evidence="4">
    <name type="scientific">Chaetoceros debilis</name>
    <dbReference type="NCBI Taxonomy" id="122233"/>
    <lineage>
        <taxon>Eukaryota</taxon>
        <taxon>Sar</taxon>
        <taxon>Stramenopiles</taxon>
        <taxon>Ochrophyta</taxon>
        <taxon>Bacillariophyta</taxon>
        <taxon>Coscinodiscophyceae</taxon>
        <taxon>Chaetocerotophycidae</taxon>
        <taxon>Chaetocerotales</taxon>
        <taxon>Chaetocerotaceae</taxon>
        <taxon>Chaetoceros</taxon>
    </lineage>
</organism>
<dbReference type="EMBL" id="HBIO01018188">
    <property type="protein sequence ID" value="CAE0469106.1"/>
    <property type="molecule type" value="Transcribed_RNA"/>
</dbReference>
<gene>
    <name evidence="4" type="ORF">CDEB00056_LOCUS13958</name>
    <name evidence="5" type="ORF">CDEB00056_LOCUS13959</name>
</gene>
<feature type="compositionally biased region" description="Basic and acidic residues" evidence="3">
    <location>
        <begin position="202"/>
        <end position="217"/>
    </location>
</feature>
<protein>
    <recommendedName>
        <fullName evidence="6">Succinate dehydrogenase assembly factor 2, mitochondrial</fullName>
    </recommendedName>
</protein>
<dbReference type="PANTHER" id="PTHR12469">
    <property type="entry name" value="PROTEIN EMI5 HOMOLOG, MITOCHONDRIAL"/>
    <property type="match status" value="1"/>
</dbReference>
<dbReference type="GO" id="GO:0006099">
    <property type="term" value="P:tricarboxylic acid cycle"/>
    <property type="evidence" value="ECO:0007669"/>
    <property type="project" value="TreeGrafter"/>
</dbReference>
<evidence type="ECO:0000313" key="5">
    <source>
        <dbReference type="EMBL" id="CAE0469106.1"/>
    </source>
</evidence>
<evidence type="ECO:0000256" key="1">
    <source>
        <dbReference type="ARBA" id="ARBA00023128"/>
    </source>
</evidence>
<dbReference type="Pfam" id="PF03937">
    <property type="entry name" value="Sdh5"/>
    <property type="match status" value="1"/>
</dbReference>
<dbReference type="Gene3D" id="1.10.150.250">
    <property type="entry name" value="Flavinator of succinate dehydrogenase"/>
    <property type="match status" value="1"/>
</dbReference>
<dbReference type="AlphaFoldDB" id="A0A6S8W9C2"/>
<dbReference type="InterPro" id="IPR005631">
    <property type="entry name" value="SDH"/>
</dbReference>
<dbReference type="GO" id="GO:0005739">
    <property type="term" value="C:mitochondrion"/>
    <property type="evidence" value="ECO:0007669"/>
    <property type="project" value="TreeGrafter"/>
</dbReference>
<evidence type="ECO:0000313" key="4">
    <source>
        <dbReference type="EMBL" id="CAE0469105.1"/>
    </source>
</evidence>
<dbReference type="PANTHER" id="PTHR12469:SF2">
    <property type="entry name" value="SUCCINATE DEHYDROGENASE ASSEMBLY FACTOR 2, MITOCHONDRIAL"/>
    <property type="match status" value="1"/>
</dbReference>
<dbReference type="InterPro" id="IPR036714">
    <property type="entry name" value="SDH_sf"/>
</dbReference>
<dbReference type="SUPFAM" id="SSF109910">
    <property type="entry name" value="YgfY-like"/>
    <property type="match status" value="1"/>
</dbReference>
<evidence type="ECO:0008006" key="6">
    <source>
        <dbReference type="Google" id="ProtNLM"/>
    </source>
</evidence>
<feature type="region of interest" description="Disordered" evidence="3">
    <location>
        <begin position="197"/>
        <end position="217"/>
    </location>
</feature>
<accession>A0A6S8W9C2</accession>
<evidence type="ECO:0000256" key="3">
    <source>
        <dbReference type="SAM" id="MobiDB-lite"/>
    </source>
</evidence>
<sequence length="217" mass="25098">MALRRLATSVNSIATRRLNLNLQNHAVAVRWYRGDSGDMKHRRDVSAKKHDDEIVKREEALLVIAEPKAIKIQERHVRMPKLEEIPKASLPPSMREQSAEMNESSLSELELEVRKKRLVYRSKQRGWLEVDLLLGTWASINVPSLNLDELDQFEDFVNLESTDIYNIITLRTDVPEFMKREDGEGVVEKIQEWARSSPLGKGEPDKYSEVKKDHNLI</sequence>
<keyword evidence="2" id="KW-0143">Chaperone</keyword>
<name>A0A6S8W9C2_9STRA</name>
<reference evidence="4" key="1">
    <citation type="submission" date="2021-01" db="EMBL/GenBank/DDBJ databases">
        <authorList>
            <person name="Corre E."/>
            <person name="Pelletier E."/>
            <person name="Niang G."/>
            <person name="Scheremetjew M."/>
            <person name="Finn R."/>
            <person name="Kale V."/>
            <person name="Holt S."/>
            <person name="Cochrane G."/>
            <person name="Meng A."/>
            <person name="Brown T."/>
            <person name="Cohen L."/>
        </authorList>
    </citation>
    <scope>NUCLEOTIDE SEQUENCE</scope>
    <source>
        <strain evidence="4">MM31A-1</strain>
    </source>
</reference>
<dbReference type="GO" id="GO:0034553">
    <property type="term" value="P:mitochondrial respiratory chain complex II assembly"/>
    <property type="evidence" value="ECO:0007669"/>
    <property type="project" value="TreeGrafter"/>
</dbReference>
<evidence type="ECO:0000256" key="2">
    <source>
        <dbReference type="ARBA" id="ARBA00023186"/>
    </source>
</evidence>
<dbReference type="EMBL" id="HBIO01018187">
    <property type="protein sequence ID" value="CAE0469105.1"/>
    <property type="molecule type" value="Transcribed_RNA"/>
</dbReference>